<proteinExistence type="inferred from homology"/>
<name>A0A2I6SB11_9RHOO</name>
<comment type="similarity">
    <text evidence="2">Belongs to the TsaE family.</text>
</comment>
<keyword evidence="7" id="KW-0547">Nucleotide-binding</keyword>
<dbReference type="GO" id="GO:0005524">
    <property type="term" value="F:ATP binding"/>
    <property type="evidence" value="ECO:0007669"/>
    <property type="project" value="UniProtKB-KW"/>
</dbReference>
<dbReference type="GO" id="GO:0002949">
    <property type="term" value="P:tRNA threonylcarbamoyladenosine modification"/>
    <property type="evidence" value="ECO:0007669"/>
    <property type="project" value="InterPro"/>
</dbReference>
<dbReference type="GO" id="GO:0005737">
    <property type="term" value="C:cytoplasm"/>
    <property type="evidence" value="ECO:0007669"/>
    <property type="project" value="UniProtKB-SubCell"/>
</dbReference>
<dbReference type="EMBL" id="CP025682">
    <property type="protein sequence ID" value="AUN96458.1"/>
    <property type="molecule type" value="Genomic_DNA"/>
</dbReference>
<evidence type="ECO:0000256" key="5">
    <source>
        <dbReference type="ARBA" id="ARBA00022694"/>
    </source>
</evidence>
<evidence type="ECO:0000256" key="7">
    <source>
        <dbReference type="ARBA" id="ARBA00022741"/>
    </source>
</evidence>
<accession>A0A2I6SB11</accession>
<organism evidence="11 12">
    <name type="scientific">Pseudazoarcus pumilus</name>
    <dbReference type="NCBI Taxonomy" id="2067960"/>
    <lineage>
        <taxon>Bacteria</taxon>
        <taxon>Pseudomonadati</taxon>
        <taxon>Pseudomonadota</taxon>
        <taxon>Betaproteobacteria</taxon>
        <taxon>Rhodocyclales</taxon>
        <taxon>Zoogloeaceae</taxon>
        <taxon>Pseudazoarcus</taxon>
    </lineage>
</organism>
<dbReference type="RefSeq" id="WP_102248495.1">
    <property type="nucleotide sequence ID" value="NZ_CP025682.1"/>
</dbReference>
<keyword evidence="5" id="KW-0819">tRNA processing</keyword>
<evidence type="ECO:0000256" key="3">
    <source>
        <dbReference type="ARBA" id="ARBA00019010"/>
    </source>
</evidence>
<dbReference type="SUPFAM" id="SSF52540">
    <property type="entry name" value="P-loop containing nucleoside triphosphate hydrolases"/>
    <property type="match status" value="1"/>
</dbReference>
<dbReference type="GO" id="GO:0046872">
    <property type="term" value="F:metal ion binding"/>
    <property type="evidence" value="ECO:0007669"/>
    <property type="project" value="UniProtKB-KW"/>
</dbReference>
<evidence type="ECO:0000313" key="12">
    <source>
        <dbReference type="Proteomes" id="UP000242205"/>
    </source>
</evidence>
<keyword evidence="4" id="KW-0963">Cytoplasm</keyword>
<dbReference type="PANTHER" id="PTHR33540:SF2">
    <property type="entry name" value="TRNA THREONYLCARBAMOYLADENOSINE BIOSYNTHESIS PROTEIN TSAE"/>
    <property type="match status" value="1"/>
</dbReference>
<evidence type="ECO:0000256" key="4">
    <source>
        <dbReference type="ARBA" id="ARBA00022490"/>
    </source>
</evidence>
<evidence type="ECO:0000256" key="8">
    <source>
        <dbReference type="ARBA" id="ARBA00022840"/>
    </source>
</evidence>
<dbReference type="InterPro" id="IPR027417">
    <property type="entry name" value="P-loop_NTPase"/>
</dbReference>
<evidence type="ECO:0000256" key="6">
    <source>
        <dbReference type="ARBA" id="ARBA00022723"/>
    </source>
</evidence>
<protein>
    <recommendedName>
        <fullName evidence="3">tRNA threonylcarbamoyladenosine biosynthesis protein TsaE</fullName>
    </recommendedName>
    <alternativeName>
        <fullName evidence="10">t(6)A37 threonylcarbamoyladenosine biosynthesis protein TsaE</fullName>
    </alternativeName>
</protein>
<dbReference type="PANTHER" id="PTHR33540">
    <property type="entry name" value="TRNA THREONYLCARBAMOYLADENOSINE BIOSYNTHESIS PROTEIN TSAE"/>
    <property type="match status" value="1"/>
</dbReference>
<keyword evidence="11" id="KW-0808">Transferase</keyword>
<keyword evidence="9" id="KW-0460">Magnesium</keyword>
<evidence type="ECO:0000256" key="2">
    <source>
        <dbReference type="ARBA" id="ARBA00007599"/>
    </source>
</evidence>
<evidence type="ECO:0000256" key="9">
    <source>
        <dbReference type="ARBA" id="ARBA00022842"/>
    </source>
</evidence>
<dbReference type="Pfam" id="PF02367">
    <property type="entry name" value="TsaE"/>
    <property type="match status" value="1"/>
</dbReference>
<dbReference type="Gene3D" id="3.40.50.300">
    <property type="entry name" value="P-loop containing nucleotide triphosphate hydrolases"/>
    <property type="match status" value="1"/>
</dbReference>
<dbReference type="Proteomes" id="UP000242205">
    <property type="component" value="Chromosome"/>
</dbReference>
<sequence>MIQDIHPIDDTGSGFSAHLADEADTERAGAALAEGLAAGLVIYLVGDLGAGKTTLVRGCLHGLGHTGKVKSPTYTLIEPYVVSRLNLYHFDFYRFNVPEEFLEAGLEEYFSGTGACLVEWPGKAEPYIANADIEVRLSVRAPGRDIEVEALTETGRRCVHIMMSTLQACPS</sequence>
<comment type="subcellular location">
    <subcellularLocation>
        <location evidence="1">Cytoplasm</location>
    </subcellularLocation>
</comment>
<dbReference type="GO" id="GO:0016740">
    <property type="term" value="F:transferase activity"/>
    <property type="evidence" value="ECO:0007669"/>
    <property type="project" value="UniProtKB-KW"/>
</dbReference>
<dbReference type="NCBIfam" id="TIGR00150">
    <property type="entry name" value="T6A_YjeE"/>
    <property type="match status" value="1"/>
</dbReference>
<dbReference type="KEGG" id="atw:C0099_12150"/>
<keyword evidence="12" id="KW-1185">Reference proteome</keyword>
<evidence type="ECO:0000256" key="1">
    <source>
        <dbReference type="ARBA" id="ARBA00004496"/>
    </source>
</evidence>
<dbReference type="InterPro" id="IPR003442">
    <property type="entry name" value="T6A_TsaE"/>
</dbReference>
<evidence type="ECO:0000313" key="11">
    <source>
        <dbReference type="EMBL" id="AUN96458.1"/>
    </source>
</evidence>
<dbReference type="AlphaFoldDB" id="A0A2I6SB11"/>
<gene>
    <name evidence="11" type="ORF">C0099_12150</name>
</gene>
<keyword evidence="6" id="KW-0479">Metal-binding</keyword>
<evidence type="ECO:0000256" key="10">
    <source>
        <dbReference type="ARBA" id="ARBA00032441"/>
    </source>
</evidence>
<dbReference type="OrthoDB" id="9800307at2"/>
<keyword evidence="8" id="KW-0067">ATP-binding</keyword>
<reference evidence="11 12" key="1">
    <citation type="submission" date="2018-01" db="EMBL/GenBank/DDBJ databases">
        <authorList>
            <person name="Fu G.-Y."/>
        </authorList>
    </citation>
    <scope>NUCLEOTIDE SEQUENCE [LARGE SCALE GENOMIC DNA]</scope>
    <source>
        <strain evidence="11 12">SY39</strain>
    </source>
</reference>